<dbReference type="InterPro" id="IPR032675">
    <property type="entry name" value="LRR_dom_sf"/>
</dbReference>
<protein>
    <recommendedName>
        <fullName evidence="3">F-box domain-containing protein</fullName>
    </recommendedName>
</protein>
<proteinExistence type="predicted"/>
<organism evidence="1 2">
    <name type="scientific">Conidiobolus coronatus (strain ATCC 28846 / CBS 209.66 / NRRL 28638)</name>
    <name type="common">Delacroixia coronata</name>
    <dbReference type="NCBI Taxonomy" id="796925"/>
    <lineage>
        <taxon>Eukaryota</taxon>
        <taxon>Fungi</taxon>
        <taxon>Fungi incertae sedis</taxon>
        <taxon>Zoopagomycota</taxon>
        <taxon>Entomophthoromycotina</taxon>
        <taxon>Entomophthoromycetes</taxon>
        <taxon>Entomophthorales</taxon>
        <taxon>Ancylistaceae</taxon>
        <taxon>Conidiobolus</taxon>
    </lineage>
</organism>
<evidence type="ECO:0008006" key="3">
    <source>
        <dbReference type="Google" id="ProtNLM"/>
    </source>
</evidence>
<dbReference type="Proteomes" id="UP000070444">
    <property type="component" value="Unassembled WGS sequence"/>
</dbReference>
<evidence type="ECO:0000313" key="2">
    <source>
        <dbReference type="Proteomes" id="UP000070444"/>
    </source>
</evidence>
<sequence>MSTLYWKNIFKLPEFKQYFSNTEIIQLSTACKYFRTSLNSTILKNFNFNLYIKENCYSSCLISEEVDNYQNNIYRLINIYKPLNDDLLESKNRFKSELYMTGYYSDRIILNYTNDYYYLFSEIPSLFKNLRSLVITRNIIMLDTLKYLLDNLNCLEDLELIDNKLYKHDQDLNGNSINWPTTLKKLKIGSNIIGHVSEGGDSIVLCPSAQPNGDFTRLRLLPVNIPNLVSLYYRSSFYDDDNDDDDDEDDEYNCNELIEFLNVNHNIVKLYIGDSAINLALINTIYSLQNLMHLELPSIERFLFSYMEYFNSPAHANLRSLKLTLYEDLHFLGILATQFPNLAYLTLGTMQLQSNNLLAKVSKFQKLKNFKLHVYLTMTEGHELNFESFLNLKSFELISDSKSFYESIKWKLPSCSKLRLIKFSLFENYDEFNTPKLIPELKENWKLVYFTHKLSYYKIN</sequence>
<dbReference type="Gene3D" id="3.80.10.10">
    <property type="entry name" value="Ribonuclease Inhibitor"/>
    <property type="match status" value="1"/>
</dbReference>
<dbReference type="AlphaFoldDB" id="A0A137NRK9"/>
<dbReference type="EMBL" id="KQ964898">
    <property type="protein sequence ID" value="KXN65367.1"/>
    <property type="molecule type" value="Genomic_DNA"/>
</dbReference>
<reference evidence="1 2" key="1">
    <citation type="journal article" date="2015" name="Genome Biol. Evol.">
        <title>Phylogenomic analyses indicate that early fungi evolved digesting cell walls of algal ancestors of land plants.</title>
        <authorList>
            <person name="Chang Y."/>
            <person name="Wang S."/>
            <person name="Sekimoto S."/>
            <person name="Aerts A.L."/>
            <person name="Choi C."/>
            <person name="Clum A."/>
            <person name="LaButti K.M."/>
            <person name="Lindquist E.A."/>
            <person name="Yee Ngan C."/>
            <person name="Ohm R.A."/>
            <person name="Salamov A.A."/>
            <person name="Grigoriev I.V."/>
            <person name="Spatafora J.W."/>
            <person name="Berbee M.L."/>
        </authorList>
    </citation>
    <scope>NUCLEOTIDE SEQUENCE [LARGE SCALE GENOMIC DNA]</scope>
    <source>
        <strain evidence="1 2">NRRL 28638</strain>
    </source>
</reference>
<evidence type="ECO:0000313" key="1">
    <source>
        <dbReference type="EMBL" id="KXN65367.1"/>
    </source>
</evidence>
<name>A0A137NRK9_CONC2</name>
<accession>A0A137NRK9</accession>
<dbReference type="SUPFAM" id="SSF52047">
    <property type="entry name" value="RNI-like"/>
    <property type="match status" value="1"/>
</dbReference>
<gene>
    <name evidence="1" type="ORF">CONCODRAFT_20762</name>
</gene>
<keyword evidence="2" id="KW-1185">Reference proteome</keyword>